<sequence>MTTRAPKQKFRYGDETESLHIRYDQDGHYYYSRLDDIQNAFYGAKQFRVNGDLILFLVDNNGQWHDPPRIAHYPDEIVEISTSVRSTDACYSSGSIIVEVGDDRRPIMTLTEEIHTGLDTAAETFAPPSTPFTSFSAQSRAEANTTGEIIIVQSPSLDQSYTPDQPPASVHVLPPLNMVSFSRLIEIATDNTDSSQRPPRTSSHSADRASAAATAKFDTPLSRSNSTQRRAPVRPPRLGPIQRKKHSPTSSVSSSVSYSSQSSGKTVSTSSSISPPALLPPLLPTPLSPMSLEHSKRFSVISNDASGLTSEMIRINNLINTATDRKSEEFGELLRYYGNLVSQERYVFELRLSSQNLLHLPNLNPQRLAGSKQDVMDRKLDAILVHSREMHECVVPKFFVLLPETLEIFDHKSLSIEKYRLYFLCECEAHSSGKHHQHSRSQSSSTSSTSPSSCRRVHLHDHSGYVISRPYDFLRRYGAYVLGMLKVLNYCLRIATVAHKMFHVVATPGVESLSNVALENIISGSISFLKKTLADYNIIEPSPTTTPDRPEQTNSLPNVAALEGADLRRLTTFLRYNDGDGILGNLYRITTSEGYVKWVCHEHYRQSLCDTTMNSFLRVLKEYNGVYDPRLRKVTISLTSSADPKTFFETFASQAADVDELDVVFDGWNFWSWDLEILVKSVCQSNVKSLKLDLRDSVNTILTEISARFIPGSKYQPLFELLWNRKLQSLSLSGAGGFGLRTSDFEMGPHFSYLQSFHFLHAIKTSDQLRLMKLLTYCRNLTDLRLGDYVSRSKIRQQMVSVIAAMEHLRTLHLYNVQGESEKPVSGLLYAFANKVTPLKELVCYAGRVDEWELGEVIKYLSRKIEVLVVEQVPPSFLDLVPVATNTSPTRSSAANFHRTSNSTPLPSPFSLLTHLDLSVQLSLQSMKYLAATLKDLNLVHLGLTSLTKDLLSRVNFPTLRSVSLLNFEEVDMKPLKDYVQNCSNPTHLEVISLQGCKFANPWKFAPLLKTLTLCRLQLSGLSSPELKGMMGVMNLTRLECLVLVGCHYDWAVEEMLAMKRAEFRPELMLHVSVASSEASHQQVADRGIDKVESRDAVDTAVKLAVRRMRFYSETQLVLLGKPLLGVF</sequence>
<feature type="compositionally biased region" description="Low complexity" evidence="1">
    <location>
        <begin position="248"/>
        <end position="276"/>
    </location>
</feature>
<keyword evidence="3" id="KW-1185">Reference proteome</keyword>
<feature type="compositionally biased region" description="Polar residues" evidence="1">
    <location>
        <begin position="189"/>
        <end position="199"/>
    </location>
</feature>
<feature type="region of interest" description="Disordered" evidence="1">
    <location>
        <begin position="434"/>
        <end position="456"/>
    </location>
</feature>
<dbReference type="EMBL" id="JAAAUQ010001239">
    <property type="protein sequence ID" value="KAF9141282.1"/>
    <property type="molecule type" value="Genomic_DNA"/>
</dbReference>
<dbReference type="Proteomes" id="UP000748756">
    <property type="component" value="Unassembled WGS sequence"/>
</dbReference>
<proteinExistence type="predicted"/>
<dbReference type="InterPro" id="IPR032675">
    <property type="entry name" value="LRR_dom_sf"/>
</dbReference>
<feature type="region of interest" description="Disordered" evidence="1">
    <location>
        <begin position="189"/>
        <end position="277"/>
    </location>
</feature>
<feature type="compositionally biased region" description="Low complexity" evidence="1">
    <location>
        <begin position="200"/>
        <end position="215"/>
    </location>
</feature>
<evidence type="ECO:0000256" key="1">
    <source>
        <dbReference type="SAM" id="MobiDB-lite"/>
    </source>
</evidence>
<dbReference type="OrthoDB" id="2408401at2759"/>
<evidence type="ECO:0000313" key="2">
    <source>
        <dbReference type="EMBL" id="KAF9141282.1"/>
    </source>
</evidence>
<dbReference type="Gene3D" id="3.80.10.10">
    <property type="entry name" value="Ribonuclease Inhibitor"/>
    <property type="match status" value="1"/>
</dbReference>
<comment type="caution">
    <text evidence="2">The sequence shown here is derived from an EMBL/GenBank/DDBJ whole genome shotgun (WGS) entry which is preliminary data.</text>
</comment>
<protein>
    <recommendedName>
        <fullName evidence="4">RNI-like protein</fullName>
    </recommendedName>
</protein>
<name>A0A9P5RQF0_9FUNG</name>
<dbReference type="AlphaFoldDB" id="A0A9P5RQF0"/>
<reference evidence="2" key="1">
    <citation type="journal article" date="2020" name="Fungal Divers.">
        <title>Resolving the Mortierellaceae phylogeny through synthesis of multi-gene phylogenetics and phylogenomics.</title>
        <authorList>
            <person name="Vandepol N."/>
            <person name="Liber J."/>
            <person name="Desiro A."/>
            <person name="Na H."/>
            <person name="Kennedy M."/>
            <person name="Barry K."/>
            <person name="Grigoriev I.V."/>
            <person name="Miller A.N."/>
            <person name="O'Donnell K."/>
            <person name="Stajich J.E."/>
            <person name="Bonito G."/>
        </authorList>
    </citation>
    <scope>NUCLEOTIDE SEQUENCE</scope>
    <source>
        <strain evidence="2">NRRL 6426</strain>
    </source>
</reference>
<organism evidence="2 3">
    <name type="scientific">Linnemannia schmuckeri</name>
    <dbReference type="NCBI Taxonomy" id="64567"/>
    <lineage>
        <taxon>Eukaryota</taxon>
        <taxon>Fungi</taxon>
        <taxon>Fungi incertae sedis</taxon>
        <taxon>Mucoromycota</taxon>
        <taxon>Mortierellomycotina</taxon>
        <taxon>Mortierellomycetes</taxon>
        <taxon>Mortierellales</taxon>
        <taxon>Mortierellaceae</taxon>
        <taxon>Linnemannia</taxon>
    </lineage>
</organism>
<feature type="compositionally biased region" description="Low complexity" evidence="1">
    <location>
        <begin position="440"/>
        <end position="453"/>
    </location>
</feature>
<gene>
    <name evidence="2" type="ORF">BG015_001332</name>
</gene>
<evidence type="ECO:0008006" key="4">
    <source>
        <dbReference type="Google" id="ProtNLM"/>
    </source>
</evidence>
<evidence type="ECO:0000313" key="3">
    <source>
        <dbReference type="Proteomes" id="UP000748756"/>
    </source>
</evidence>
<dbReference type="SUPFAM" id="SSF52058">
    <property type="entry name" value="L domain-like"/>
    <property type="match status" value="1"/>
</dbReference>
<accession>A0A9P5RQF0</accession>